<name>E4NW69_HALBP</name>
<keyword evidence="8" id="KW-0472">Membrane</keyword>
<keyword evidence="6" id="KW-0249">Electron transport</keyword>
<keyword evidence="5" id="KW-0574">Periplasm</keyword>
<protein>
    <submittedName>
        <fullName evidence="11">Halocyanin domain</fullName>
    </submittedName>
</protein>
<proteinExistence type="predicted"/>
<feature type="binding site" evidence="9">
    <location>
        <position position="303"/>
    </location>
    <ligand>
        <name>Cu cation</name>
        <dbReference type="ChEBI" id="CHEBI:23378"/>
    </ligand>
</feature>
<sequence length="315" mass="34017">MDINFQNLATVVVVVFQIRDEGIAMNRSPTRRQYLQSAALASIVAVAGCSTSSNRNQSIGNAISKPATTEASESAPAESLKEWLSNANGYDGDIRRYGPGSRPTIAVGKLVDGKLAFSPPAIEIAPMTIVTWDWTGHGEQHNVVSLDGTFDSGRTNAQRGTSYHYIFEEPGEYRFVSEPHRDDGMKGAIIVKEPPSTGNETVDKWVVDSSNFDGNIADRTETNTATVTVGAEGNGGHFAFDPPVLKIAAGTTVEWKWSDEGTPHNVVFKNADIKSEKLVDKPGVHFENTFDEPGTYLYACEPHGPLGMKGAVIVE</sequence>
<accession>E4NW69</accession>
<dbReference type="PRINTS" id="PR00155">
    <property type="entry name" value="AMICYANIN"/>
</dbReference>
<evidence type="ECO:0000256" key="7">
    <source>
        <dbReference type="ARBA" id="ARBA00023008"/>
    </source>
</evidence>
<organism evidence="11 12">
    <name type="scientific">Halogeometricum borinquense (strain ATCC 700274 / DSM 11551 / JCM 10706 / KCTC 4070 / PR3)</name>
    <dbReference type="NCBI Taxonomy" id="469382"/>
    <lineage>
        <taxon>Archaea</taxon>
        <taxon>Methanobacteriati</taxon>
        <taxon>Methanobacteriota</taxon>
        <taxon>Stenosarchaea group</taxon>
        <taxon>Halobacteria</taxon>
        <taxon>Halobacteriales</taxon>
        <taxon>Haloferacaceae</taxon>
        <taxon>Halogeometricum</taxon>
    </lineage>
</organism>
<evidence type="ECO:0000256" key="5">
    <source>
        <dbReference type="ARBA" id="ARBA00022764"/>
    </source>
</evidence>
<dbReference type="SUPFAM" id="SSF49503">
    <property type="entry name" value="Cupredoxins"/>
    <property type="match status" value="2"/>
</dbReference>
<dbReference type="InterPro" id="IPR002386">
    <property type="entry name" value="Amicyanin/Pseudoazurin"/>
</dbReference>
<gene>
    <name evidence="11" type="ordered locus">Hbor_39750</name>
</gene>
<dbReference type="GO" id="GO:0009055">
    <property type="term" value="F:electron transfer activity"/>
    <property type="evidence" value="ECO:0007669"/>
    <property type="project" value="InterPro"/>
</dbReference>
<keyword evidence="12" id="KW-1185">Reference proteome</keyword>
<feature type="binding site" evidence="9">
    <location>
        <position position="264"/>
    </location>
    <ligand>
        <name>Cu cation</name>
        <dbReference type="ChEBI" id="CHEBI:23378"/>
    </ligand>
</feature>
<dbReference type="Gene3D" id="2.60.40.420">
    <property type="entry name" value="Cupredoxins - blue copper proteins"/>
    <property type="match status" value="2"/>
</dbReference>
<feature type="domain" description="Blue (type 1) copper" evidence="10">
    <location>
        <begin position="112"/>
        <end position="192"/>
    </location>
</feature>
<dbReference type="InterPro" id="IPR028871">
    <property type="entry name" value="BlueCu_1_BS"/>
</dbReference>
<keyword evidence="7 9" id="KW-0186">Copper</keyword>
<evidence type="ECO:0000256" key="9">
    <source>
        <dbReference type="PIRSR" id="PIRSR602386-1"/>
    </source>
</evidence>
<feature type="binding site" evidence="9">
    <location>
        <position position="300"/>
    </location>
    <ligand>
        <name>Cu cation</name>
        <dbReference type="ChEBI" id="CHEBI:23378"/>
    </ligand>
</feature>
<evidence type="ECO:0000256" key="8">
    <source>
        <dbReference type="ARBA" id="ARBA00023136"/>
    </source>
</evidence>
<dbReference type="RefSeq" id="WP_013446653.1">
    <property type="nucleotide sequence ID" value="NZ_AOHT01000001.1"/>
</dbReference>
<dbReference type="Proteomes" id="UP000006663">
    <property type="component" value="Plasmid pHBOR03"/>
</dbReference>
<evidence type="ECO:0000259" key="10">
    <source>
        <dbReference type="Pfam" id="PF00127"/>
    </source>
</evidence>
<evidence type="ECO:0000256" key="6">
    <source>
        <dbReference type="ARBA" id="ARBA00022982"/>
    </source>
</evidence>
<dbReference type="PANTHER" id="PTHR34192">
    <property type="entry name" value="PLASTOCYANIN MAJOR ISOFORM, CHLOROPLASTIC-RELATED"/>
    <property type="match status" value="1"/>
</dbReference>
<evidence type="ECO:0000256" key="1">
    <source>
        <dbReference type="ARBA" id="ARBA00004370"/>
    </source>
</evidence>
<dbReference type="PROSITE" id="PS00196">
    <property type="entry name" value="COPPER_BLUE"/>
    <property type="match status" value="1"/>
</dbReference>
<feature type="binding site" evidence="9">
    <location>
        <position position="308"/>
    </location>
    <ligand>
        <name>Cu cation</name>
        <dbReference type="ChEBI" id="CHEBI:23378"/>
    </ligand>
</feature>
<comment type="cofactor">
    <cofactor evidence="9">
        <name>Cu cation</name>
        <dbReference type="ChEBI" id="CHEBI:23378"/>
    </cofactor>
    <text evidence="9">Binds 1 copper ion per subunit.</text>
</comment>
<evidence type="ECO:0000313" key="12">
    <source>
        <dbReference type="Proteomes" id="UP000006663"/>
    </source>
</evidence>
<feature type="domain" description="Blue (type 1) copper" evidence="10">
    <location>
        <begin position="229"/>
        <end position="315"/>
    </location>
</feature>
<keyword evidence="4 9" id="KW-0479">Metal-binding</keyword>
<evidence type="ECO:0000256" key="3">
    <source>
        <dbReference type="ARBA" id="ARBA00022448"/>
    </source>
</evidence>
<keyword evidence="3" id="KW-0813">Transport</keyword>
<dbReference type="InterPro" id="IPR000923">
    <property type="entry name" value="BlueCu_1"/>
</dbReference>
<keyword evidence="11" id="KW-0614">Plasmid</keyword>
<reference evidence="12" key="1">
    <citation type="journal article" date="2009" name="Stand. Genomic Sci.">
        <title>Complete genome sequence of Halogeometricum borinquense type strain (PR3).</title>
        <authorList>
            <person name="Malfatti S."/>
            <person name="Tindall B.J."/>
            <person name="Schneider S."/>
            <person name="Fahnrich R."/>
            <person name="Lapidus A."/>
            <person name="Labuttii K."/>
            <person name="Copeland A."/>
            <person name="Glavina Del Rio T."/>
            <person name="Nolan M."/>
            <person name="Chen F."/>
            <person name="Lucas S."/>
            <person name="Tice H."/>
            <person name="Cheng J.F."/>
            <person name="Bruce D."/>
            <person name="Goodwin L."/>
            <person name="Pitluck S."/>
            <person name="Anderson I."/>
            <person name="Pati A."/>
            <person name="Ivanova N."/>
            <person name="Mavromatis K."/>
            <person name="Chen A."/>
            <person name="Palaniappan K."/>
            <person name="D'haeseleer P."/>
            <person name="Goker M."/>
            <person name="Bristow J."/>
            <person name="Eisen J.A."/>
            <person name="Markowitz V."/>
            <person name="Hugenholtz P."/>
            <person name="Kyrpides N.C."/>
            <person name="Klenk H.P."/>
            <person name="Chain P."/>
        </authorList>
    </citation>
    <scope>NUCLEOTIDE SEQUENCE [LARGE SCALE GENOMIC DNA]</scope>
    <source>
        <strain evidence="12">ATCC 700274 / DSM 11551 / JCM 10706 / KCTC 4070 / PR3</strain>
        <plasmid evidence="12">pHBOR03</plasmid>
    </source>
</reference>
<dbReference type="EMBL" id="CP001693">
    <property type="protein sequence ID" value="ADQ69289.1"/>
    <property type="molecule type" value="Genomic_DNA"/>
</dbReference>
<dbReference type="HOGENOM" id="CLU_935700_0_0_2"/>
<comment type="subcellular location">
    <subcellularLocation>
        <location evidence="1">Membrane</location>
    </subcellularLocation>
    <subcellularLocation>
        <location evidence="2">Periplasm</location>
    </subcellularLocation>
</comment>
<dbReference type="Pfam" id="PF00127">
    <property type="entry name" value="Copper-bind"/>
    <property type="match status" value="2"/>
</dbReference>
<dbReference type="PANTHER" id="PTHR34192:SF10">
    <property type="entry name" value="PLASTOCYANIN MAJOR ISOFORM, CHLOROPLASTIC-RELATED"/>
    <property type="match status" value="1"/>
</dbReference>
<dbReference type="NCBIfam" id="TIGR03102">
    <property type="entry name" value="halo_cynanin"/>
    <property type="match status" value="2"/>
</dbReference>
<evidence type="ECO:0000313" key="11">
    <source>
        <dbReference type="EMBL" id="ADQ69289.1"/>
    </source>
</evidence>
<dbReference type="GO" id="GO:0016020">
    <property type="term" value="C:membrane"/>
    <property type="evidence" value="ECO:0007669"/>
    <property type="project" value="UniProtKB-SubCell"/>
</dbReference>
<dbReference type="InterPro" id="IPR017533">
    <property type="entry name" value="Halocyanin"/>
</dbReference>
<dbReference type="InterPro" id="IPR008972">
    <property type="entry name" value="Cupredoxin"/>
</dbReference>
<evidence type="ECO:0000256" key="4">
    <source>
        <dbReference type="ARBA" id="ARBA00022723"/>
    </source>
</evidence>
<dbReference type="AlphaFoldDB" id="E4NW69"/>
<dbReference type="GO" id="GO:0042597">
    <property type="term" value="C:periplasmic space"/>
    <property type="evidence" value="ECO:0007669"/>
    <property type="project" value="UniProtKB-SubCell"/>
</dbReference>
<dbReference type="KEGG" id="hbo:Hbor_39750"/>
<evidence type="ECO:0000256" key="2">
    <source>
        <dbReference type="ARBA" id="ARBA00004418"/>
    </source>
</evidence>
<dbReference type="GO" id="GO:0005507">
    <property type="term" value="F:copper ion binding"/>
    <property type="evidence" value="ECO:0007669"/>
    <property type="project" value="InterPro"/>
</dbReference>
<dbReference type="CDD" id="cd04220">
    <property type="entry name" value="Halocyanin"/>
    <property type="match status" value="2"/>
</dbReference>
<geneLocation type="plasmid" evidence="11 12">
    <name>pHBOR03</name>
</geneLocation>